<dbReference type="Proteomes" id="UP000005426">
    <property type="component" value="Unassembled WGS sequence"/>
</dbReference>
<dbReference type="EMBL" id="ABDG02000023">
    <property type="protein sequence ID" value="EHK45678.1"/>
    <property type="molecule type" value="Genomic_DNA"/>
</dbReference>
<proteinExistence type="predicted"/>
<keyword evidence="2" id="KW-1185">Reference proteome</keyword>
<evidence type="ECO:0000313" key="1">
    <source>
        <dbReference type="EMBL" id="EHK45678.1"/>
    </source>
</evidence>
<organism evidence="1 2">
    <name type="scientific">Hypocrea atroviridis (strain ATCC 20476 / IMI 206040)</name>
    <name type="common">Trichoderma atroviride</name>
    <dbReference type="NCBI Taxonomy" id="452589"/>
    <lineage>
        <taxon>Eukaryota</taxon>
        <taxon>Fungi</taxon>
        <taxon>Dikarya</taxon>
        <taxon>Ascomycota</taxon>
        <taxon>Pezizomycotina</taxon>
        <taxon>Sordariomycetes</taxon>
        <taxon>Hypocreomycetidae</taxon>
        <taxon>Hypocreales</taxon>
        <taxon>Hypocreaceae</taxon>
        <taxon>Trichoderma</taxon>
    </lineage>
</organism>
<evidence type="ECO:0000313" key="2">
    <source>
        <dbReference type="Proteomes" id="UP000005426"/>
    </source>
</evidence>
<name>G9NUE7_HYPAI</name>
<reference evidence="1 2" key="1">
    <citation type="journal article" date="2011" name="Genome Biol.">
        <title>Comparative genome sequence analysis underscores mycoparasitism as the ancestral life style of Trichoderma.</title>
        <authorList>
            <person name="Kubicek C.P."/>
            <person name="Herrera-Estrella A."/>
            <person name="Seidl-Seiboth V."/>
            <person name="Martinez D.A."/>
            <person name="Druzhinina I.S."/>
            <person name="Thon M."/>
            <person name="Zeilinger S."/>
            <person name="Casas-Flores S."/>
            <person name="Horwitz B.A."/>
            <person name="Mukherjee P.K."/>
            <person name="Mukherjee M."/>
            <person name="Kredics L."/>
            <person name="Alcaraz L.D."/>
            <person name="Aerts A."/>
            <person name="Antal Z."/>
            <person name="Atanasova L."/>
            <person name="Cervantes-Badillo M.G."/>
            <person name="Challacombe J."/>
            <person name="Chertkov O."/>
            <person name="McCluskey K."/>
            <person name="Coulpier F."/>
            <person name="Deshpande N."/>
            <person name="von Doehren H."/>
            <person name="Ebbole D.J."/>
            <person name="Esquivel-Naranjo E.U."/>
            <person name="Fekete E."/>
            <person name="Flipphi M."/>
            <person name="Glaser F."/>
            <person name="Gomez-Rodriguez E.Y."/>
            <person name="Gruber S."/>
            <person name="Han C."/>
            <person name="Henrissat B."/>
            <person name="Hermosa R."/>
            <person name="Hernandez-Onate M."/>
            <person name="Karaffa L."/>
            <person name="Kosti I."/>
            <person name="Le Crom S."/>
            <person name="Lindquist E."/>
            <person name="Lucas S."/>
            <person name="Luebeck M."/>
            <person name="Luebeck P.S."/>
            <person name="Margeot A."/>
            <person name="Metz B."/>
            <person name="Misra M."/>
            <person name="Nevalainen H."/>
            <person name="Omann M."/>
            <person name="Packer N."/>
            <person name="Perrone G."/>
            <person name="Uresti-Rivera E.E."/>
            <person name="Salamov A."/>
            <person name="Schmoll M."/>
            <person name="Seiboth B."/>
            <person name="Shapiro H."/>
            <person name="Sukno S."/>
            <person name="Tamayo-Ramos J.A."/>
            <person name="Tisch D."/>
            <person name="Wiest A."/>
            <person name="Wilkinson H.H."/>
            <person name="Zhang M."/>
            <person name="Coutinho P.M."/>
            <person name="Kenerley C.M."/>
            <person name="Monte E."/>
            <person name="Baker S.E."/>
            <person name="Grigoriev I.V."/>
        </authorList>
    </citation>
    <scope>NUCLEOTIDE SEQUENCE [LARGE SCALE GENOMIC DNA]</scope>
    <source>
        <strain evidence="2">ATCC 20476 / IMI 206040</strain>
    </source>
</reference>
<dbReference type="AlphaFoldDB" id="G9NUE7"/>
<protein>
    <submittedName>
        <fullName evidence="1">Uncharacterized protein</fullName>
    </submittedName>
</protein>
<gene>
    <name evidence="1" type="ORF">TRIATDRAFT_317822</name>
</gene>
<dbReference type="GeneID" id="25783307"/>
<dbReference type="OrthoDB" id="10523681at2759"/>
<accession>G9NUE7</accession>
<dbReference type="KEGG" id="tatv:25783307"/>
<dbReference type="HOGENOM" id="CLU_1917327_0_0_1"/>
<comment type="caution">
    <text evidence="1">The sequence shown here is derived from an EMBL/GenBank/DDBJ whole genome shotgun (WGS) entry which is preliminary data.</text>
</comment>
<sequence length="132" mass="14650">MDGISPADYALRLMRIKASTERFHMLSFEERSVNRSQAMEKLQPMIDKLGQSTTSTADFVASAEASFTQESVNVFPQHAKIIMRLAAEVAGNNRVLGWIAAAKEDTEEYAWLETTETPIPPADIFHGLVDSC</sequence>